<proteinExistence type="inferred from homology"/>
<feature type="transmembrane region" description="Helical" evidence="8">
    <location>
        <begin position="777"/>
        <end position="801"/>
    </location>
</feature>
<keyword evidence="6 8" id="KW-0472">Membrane</keyword>
<evidence type="ECO:0000256" key="5">
    <source>
        <dbReference type="ARBA" id="ARBA00022989"/>
    </source>
</evidence>
<evidence type="ECO:0000256" key="7">
    <source>
        <dbReference type="SAM" id="MobiDB-lite"/>
    </source>
</evidence>
<feature type="transmembrane region" description="Helical" evidence="8">
    <location>
        <begin position="589"/>
        <end position="612"/>
    </location>
</feature>
<keyword evidence="4 8" id="KW-0812">Transmembrane</keyword>
<feature type="compositionally biased region" description="Basic residues" evidence="7">
    <location>
        <begin position="932"/>
        <end position="947"/>
    </location>
</feature>
<evidence type="ECO:0000313" key="13">
    <source>
        <dbReference type="EMBL" id="KAF5326041.1"/>
    </source>
</evidence>
<feature type="region of interest" description="Disordered" evidence="7">
    <location>
        <begin position="826"/>
        <end position="845"/>
    </location>
</feature>
<feature type="transmembrane region" description="Helical" evidence="8">
    <location>
        <begin position="182"/>
        <end position="202"/>
    </location>
</feature>
<feature type="transmembrane region" description="Helical" evidence="8">
    <location>
        <begin position="746"/>
        <end position="771"/>
    </location>
</feature>
<dbReference type="InterPro" id="IPR022257">
    <property type="entry name" value="PHM7_ext"/>
</dbReference>
<feature type="transmembrane region" description="Helical" evidence="8">
    <location>
        <begin position="235"/>
        <end position="254"/>
    </location>
</feature>
<evidence type="ECO:0000259" key="12">
    <source>
        <dbReference type="Pfam" id="PF14703"/>
    </source>
</evidence>
<dbReference type="GO" id="GO:0005886">
    <property type="term" value="C:plasma membrane"/>
    <property type="evidence" value="ECO:0007669"/>
    <property type="project" value="TreeGrafter"/>
</dbReference>
<dbReference type="Pfam" id="PF13967">
    <property type="entry name" value="RSN1_TM"/>
    <property type="match status" value="1"/>
</dbReference>
<dbReference type="Pfam" id="PF14703">
    <property type="entry name" value="PHM7_cyt"/>
    <property type="match status" value="1"/>
</dbReference>
<dbReference type="Pfam" id="PF12621">
    <property type="entry name" value="PHM7_ext"/>
    <property type="match status" value="1"/>
</dbReference>
<feature type="compositionally biased region" description="Low complexity" evidence="7">
    <location>
        <begin position="901"/>
        <end position="911"/>
    </location>
</feature>
<feature type="compositionally biased region" description="Acidic residues" evidence="7">
    <location>
        <begin position="961"/>
        <end position="973"/>
    </location>
</feature>
<dbReference type="GO" id="GO:0005227">
    <property type="term" value="F:calcium-activated cation channel activity"/>
    <property type="evidence" value="ECO:0007669"/>
    <property type="project" value="InterPro"/>
</dbReference>
<feature type="transmembrane region" description="Helical" evidence="8">
    <location>
        <begin position="549"/>
        <end position="569"/>
    </location>
</feature>
<feature type="transmembrane region" description="Helical" evidence="8">
    <location>
        <begin position="103"/>
        <end position="125"/>
    </location>
</feature>
<keyword evidence="5 8" id="KW-1133">Transmembrane helix</keyword>
<evidence type="ECO:0000256" key="6">
    <source>
        <dbReference type="ARBA" id="ARBA00023136"/>
    </source>
</evidence>
<dbReference type="OrthoDB" id="1076608at2759"/>
<feature type="domain" description="CSC1/OSCA1-like 7TM region" evidence="9">
    <location>
        <begin position="495"/>
        <end position="769"/>
    </location>
</feature>
<feature type="domain" description="CSC1/OSCA1-like cytosolic" evidence="12">
    <location>
        <begin position="279"/>
        <end position="483"/>
    </location>
</feature>
<keyword evidence="14" id="KW-1185">Reference proteome</keyword>
<feature type="region of interest" description="Disordered" evidence="7">
    <location>
        <begin position="891"/>
        <end position="980"/>
    </location>
</feature>
<feature type="transmembrane region" description="Helical" evidence="8">
    <location>
        <begin position="702"/>
        <end position="726"/>
    </location>
</feature>
<evidence type="ECO:0000259" key="9">
    <source>
        <dbReference type="Pfam" id="PF02714"/>
    </source>
</evidence>
<evidence type="ECO:0000259" key="11">
    <source>
        <dbReference type="Pfam" id="PF13967"/>
    </source>
</evidence>
<evidence type="ECO:0000256" key="4">
    <source>
        <dbReference type="ARBA" id="ARBA00022692"/>
    </source>
</evidence>
<feature type="domain" description="10TM putative phosphate transporter extracellular tail" evidence="10">
    <location>
        <begin position="956"/>
        <end position="1034"/>
    </location>
</feature>
<dbReference type="PANTHER" id="PTHR13018:SF143">
    <property type="entry name" value="CSC1_OSCA1-LIKE 7TM REGION DOMAIN-CONTAINING PROTEIN"/>
    <property type="match status" value="1"/>
</dbReference>
<gene>
    <name evidence="13" type="ORF">D9611_000091</name>
</gene>
<evidence type="ECO:0000256" key="1">
    <source>
        <dbReference type="ARBA" id="ARBA00004141"/>
    </source>
</evidence>
<comment type="subcellular location">
    <subcellularLocation>
        <location evidence="1">Membrane</location>
        <topology evidence="1">Multi-pass membrane protein</topology>
    </subcellularLocation>
</comment>
<feature type="domain" description="CSC1/OSCA1-like N-terminal transmembrane" evidence="11">
    <location>
        <begin position="103"/>
        <end position="256"/>
    </location>
</feature>
<evidence type="ECO:0000256" key="2">
    <source>
        <dbReference type="ARBA" id="ARBA00007779"/>
    </source>
</evidence>
<evidence type="ECO:0000259" key="10">
    <source>
        <dbReference type="Pfam" id="PF12621"/>
    </source>
</evidence>
<evidence type="ECO:0000313" key="14">
    <source>
        <dbReference type="Proteomes" id="UP000541558"/>
    </source>
</evidence>
<dbReference type="InterPro" id="IPR032880">
    <property type="entry name" value="CSC1/OSCA1-like_N"/>
</dbReference>
<feature type="compositionally biased region" description="Basic and acidic residues" evidence="7">
    <location>
        <begin position="826"/>
        <end position="840"/>
    </location>
</feature>
<dbReference type="Pfam" id="PF02714">
    <property type="entry name" value="RSN1_7TM"/>
    <property type="match status" value="1"/>
</dbReference>
<dbReference type="AlphaFoldDB" id="A0A8H5BNC4"/>
<protein>
    <recommendedName>
        <fullName evidence="15">DUF221-domain-containing protein</fullName>
    </recommendedName>
</protein>
<reference evidence="13 14" key="1">
    <citation type="journal article" date="2020" name="ISME J.">
        <title>Uncovering the hidden diversity of litter-decomposition mechanisms in mushroom-forming fungi.</title>
        <authorList>
            <person name="Floudas D."/>
            <person name="Bentzer J."/>
            <person name="Ahren D."/>
            <person name="Johansson T."/>
            <person name="Persson P."/>
            <person name="Tunlid A."/>
        </authorList>
    </citation>
    <scope>NUCLEOTIDE SEQUENCE [LARGE SCALE GENOMIC DNA]</scope>
    <source>
        <strain evidence="13 14">CBS 175.51</strain>
    </source>
</reference>
<name>A0A8H5BNC4_9AGAR</name>
<dbReference type="InterPro" id="IPR027815">
    <property type="entry name" value="CSC1/OSCA1-like_cyt"/>
</dbReference>
<evidence type="ECO:0008006" key="15">
    <source>
        <dbReference type="Google" id="ProtNLM"/>
    </source>
</evidence>
<organism evidence="13 14">
    <name type="scientific">Ephemerocybe angulata</name>
    <dbReference type="NCBI Taxonomy" id="980116"/>
    <lineage>
        <taxon>Eukaryota</taxon>
        <taxon>Fungi</taxon>
        <taxon>Dikarya</taxon>
        <taxon>Basidiomycota</taxon>
        <taxon>Agaricomycotina</taxon>
        <taxon>Agaricomycetes</taxon>
        <taxon>Agaricomycetidae</taxon>
        <taxon>Agaricales</taxon>
        <taxon>Agaricineae</taxon>
        <taxon>Psathyrellaceae</taxon>
        <taxon>Ephemerocybe</taxon>
    </lineage>
</organism>
<feature type="transmembrane region" description="Helical" evidence="8">
    <location>
        <begin position="496"/>
        <end position="515"/>
    </location>
</feature>
<dbReference type="EMBL" id="JAACJK010000163">
    <property type="protein sequence ID" value="KAF5326041.1"/>
    <property type="molecule type" value="Genomic_DNA"/>
</dbReference>
<accession>A0A8H5BNC4</accession>
<dbReference type="InterPro" id="IPR003864">
    <property type="entry name" value="CSC1/OSCA1-like_7TM"/>
</dbReference>
<comment type="similarity">
    <text evidence="2">Belongs to the CSC1 (TC 1.A.17) family.</text>
</comment>
<dbReference type="Proteomes" id="UP000541558">
    <property type="component" value="Unassembled WGS sequence"/>
</dbReference>
<evidence type="ECO:0000256" key="8">
    <source>
        <dbReference type="SAM" id="Phobius"/>
    </source>
</evidence>
<keyword evidence="3" id="KW-0813">Transport</keyword>
<dbReference type="PANTHER" id="PTHR13018">
    <property type="entry name" value="PROBABLE MEMBRANE PROTEIN DUF221-RELATED"/>
    <property type="match status" value="1"/>
</dbReference>
<sequence>MPSGGCGVHVASCVAYEGMRLPHTIKARHHLSISSAHTPPRPAFRLDLKRHFRSALARCRGLCITPRQFLCPSLTSTSPLSVLRRAMSAISPQKASQSNSTTAFVTALVVNASLLGGEVLAFTILKSKLWRIYMPRAYLPPPDKRATELPSGPWRWIPAVLWSDPENIIHQNGLDAYMFLRFIKLLVIICLVFTLTTFLVIIPVDATAISIDNGIKGLEKIAWSNLVDPRDQHRFSAHIIVVYLLTAFVIYMIYREMDAFVKLRQNFLMSKSHTKLPQSRTVLVTAIPDELSTEHDLRTFASFVPGGVDKVWMYRSTKGLNDLFDRRQEACSKLEAAQTSILKQATLAWRAKTKLHRKSQKNKLKDEEKPEDFDLVKPEPTMELLNDLVPAAKRPKHRTGMLGLFGPKVDTIDWCKGEISSLNEAIKEKRRDHVEGKFLGSAFIRCNLQMGAHILSQCLSYHEPLKMYDKWMEAHPKDIVWNNLDDGALEMKSRYLLSWAATIGLIIVWAFPVGFIGTLSNLSELCTNVKWLAWVCKVNHVARGVIEGVLPPALLAALFAVLPLILRFLAWYECIPRYSLISVSVYRRFYFFLLIHGFLIVTISSGITNAIGDIIKEPTQTVQKLASQLPGASVFFLTYMLTQGLAGAGSALVQLAPLALHYIKKWFLGRTPRQAYMVTFMMPAADFGVLLPRLSLLGTITFAYSVLSPLINLLACVSFAMFYIAWKFLLTQVFDQPEEAETGGMYFPMAVNNLFVGLYIEHLCLACLFFLKSAEEGAGAIVKGAFMLGLLAMTACVHTFITHSFSPLYHYLPMSLATKKMAKKFEKERNRKSEGQASKDPEDDEIDEIDLFSRSRIQSVRRRIKKTIGNTLQIKTSHQEIPMIELEKLEKQAESEKPAGTAVTTAVAESETPPPEESAGITRQNTQDSTKSKRSRRSSKASSKRPRISFDAPAPRVNHDEDSDSDVEVEDEDSHAFDHPSTYQEQVWIWIPKDGLGLSELLAANLREVGVFASDVGAFMDEDGIVEVRRNPPDEEWTGGHDA</sequence>
<feature type="transmembrane region" description="Helical" evidence="8">
    <location>
        <begin position="675"/>
        <end position="696"/>
    </location>
</feature>
<evidence type="ECO:0000256" key="3">
    <source>
        <dbReference type="ARBA" id="ARBA00022448"/>
    </source>
</evidence>
<comment type="caution">
    <text evidence="13">The sequence shown here is derived from an EMBL/GenBank/DDBJ whole genome shotgun (WGS) entry which is preliminary data.</text>
</comment>
<dbReference type="InterPro" id="IPR045122">
    <property type="entry name" value="Csc1-like"/>
</dbReference>